<keyword evidence="2" id="KW-1185">Reference proteome</keyword>
<reference evidence="1 2" key="1">
    <citation type="journal article" date="2018" name="Nat. Genet.">
        <title>The Rosa genome provides new insights in the design of modern roses.</title>
        <authorList>
            <person name="Bendahmane M."/>
        </authorList>
    </citation>
    <scope>NUCLEOTIDE SEQUENCE [LARGE SCALE GENOMIC DNA]</scope>
    <source>
        <strain evidence="2">cv. Old Blush</strain>
    </source>
</reference>
<dbReference type="Proteomes" id="UP000238479">
    <property type="component" value="Unassembled WGS sequence"/>
</dbReference>
<accession>A0A2P6SQU8</accession>
<evidence type="ECO:0000313" key="2">
    <source>
        <dbReference type="Proteomes" id="UP000238479"/>
    </source>
</evidence>
<sequence>MRHKPYLHGLNGPLIHLPKIHFILESSWALLLQLQALSPSNVITLHFSI</sequence>
<dbReference type="Gramene" id="PRQ61053">
    <property type="protein sequence ID" value="PRQ61053"/>
    <property type="gene ID" value="RchiOBHm_Chr0c04g0497961"/>
</dbReference>
<name>A0A2P6SQU8_ROSCH</name>
<comment type="caution">
    <text evidence="1">The sequence shown here is derived from an EMBL/GenBank/DDBJ whole genome shotgun (WGS) entry which is preliminary data.</text>
</comment>
<gene>
    <name evidence="1" type="ORF">RchiOBHm_Chr0c04g0497961</name>
</gene>
<evidence type="ECO:0000313" key="1">
    <source>
        <dbReference type="EMBL" id="PRQ61053.1"/>
    </source>
</evidence>
<dbReference type="AlphaFoldDB" id="A0A2P6SQU8"/>
<dbReference type="EMBL" id="PDCK01000004">
    <property type="protein sequence ID" value="PRQ61053.1"/>
    <property type="molecule type" value="Genomic_DNA"/>
</dbReference>
<protein>
    <submittedName>
        <fullName evidence="1">Uncharacterized protein</fullName>
    </submittedName>
</protein>
<organism evidence="1 2">
    <name type="scientific">Rosa chinensis</name>
    <name type="common">China rose</name>
    <dbReference type="NCBI Taxonomy" id="74649"/>
    <lineage>
        <taxon>Eukaryota</taxon>
        <taxon>Viridiplantae</taxon>
        <taxon>Streptophyta</taxon>
        <taxon>Embryophyta</taxon>
        <taxon>Tracheophyta</taxon>
        <taxon>Spermatophyta</taxon>
        <taxon>Magnoliopsida</taxon>
        <taxon>eudicotyledons</taxon>
        <taxon>Gunneridae</taxon>
        <taxon>Pentapetalae</taxon>
        <taxon>rosids</taxon>
        <taxon>fabids</taxon>
        <taxon>Rosales</taxon>
        <taxon>Rosaceae</taxon>
        <taxon>Rosoideae</taxon>
        <taxon>Rosoideae incertae sedis</taxon>
        <taxon>Rosa</taxon>
    </lineage>
</organism>
<proteinExistence type="predicted"/>